<evidence type="ECO:0000313" key="1">
    <source>
        <dbReference type="EMBL" id="KYP78390.1"/>
    </source>
</evidence>
<accession>A0A151UGI1</accession>
<gene>
    <name evidence="1" type="ORF">KK1_049669</name>
</gene>
<reference evidence="1" key="1">
    <citation type="journal article" date="2012" name="Nat. Biotechnol.">
        <title>Draft genome sequence of pigeonpea (Cajanus cajan), an orphan legume crop of resource-poor farmers.</title>
        <authorList>
            <person name="Varshney R.K."/>
            <person name="Chen W."/>
            <person name="Li Y."/>
            <person name="Bharti A.K."/>
            <person name="Saxena R.K."/>
            <person name="Schlueter J.A."/>
            <person name="Donoghue M.T."/>
            <person name="Azam S."/>
            <person name="Fan G."/>
            <person name="Whaley A.M."/>
            <person name="Farmer A.D."/>
            <person name="Sheridan J."/>
            <person name="Iwata A."/>
            <person name="Tuteja R."/>
            <person name="Penmetsa R.V."/>
            <person name="Wu W."/>
            <person name="Upadhyaya H.D."/>
            <person name="Yang S.P."/>
            <person name="Shah T."/>
            <person name="Saxena K.B."/>
            <person name="Michael T."/>
            <person name="McCombie W.R."/>
            <person name="Yang B."/>
            <person name="Zhang G."/>
            <person name="Yang H."/>
            <person name="Wang J."/>
            <person name="Spillane C."/>
            <person name="Cook D.R."/>
            <person name="May G.D."/>
            <person name="Xu X."/>
            <person name="Jackson S.A."/>
        </authorList>
    </citation>
    <scope>NUCLEOTIDE SEQUENCE [LARGE SCALE GENOMIC DNA]</scope>
</reference>
<comment type="caution">
    <text evidence="1">The sequence shown here is derived from an EMBL/GenBank/DDBJ whole genome shotgun (WGS) entry which is preliminary data.</text>
</comment>
<protein>
    <submittedName>
        <fullName evidence="1">Uncharacterized protein</fullName>
    </submittedName>
</protein>
<dbReference type="EMBL" id="AGCT01050293">
    <property type="protein sequence ID" value="KYP78390.1"/>
    <property type="molecule type" value="Genomic_DNA"/>
</dbReference>
<sequence>MIDAASRGALMDKTPIATRNLINNMAGNTQQFGVREGASFKGLNEIATTKDNQRLENKISELTSLVRKLAIGQEHMKTCASTTLGCSICNSFEHPTEGCPTL</sequence>
<name>A0A151UGI1_CAJCA</name>
<dbReference type="Proteomes" id="UP000075243">
    <property type="component" value="Unassembled WGS sequence"/>
</dbReference>
<dbReference type="AlphaFoldDB" id="A0A151UGI1"/>
<proteinExistence type="predicted"/>
<evidence type="ECO:0000313" key="2">
    <source>
        <dbReference type="Proteomes" id="UP000075243"/>
    </source>
</evidence>
<organism evidence="1 2">
    <name type="scientific">Cajanus cajan</name>
    <name type="common">Pigeon pea</name>
    <name type="synonym">Cajanus indicus</name>
    <dbReference type="NCBI Taxonomy" id="3821"/>
    <lineage>
        <taxon>Eukaryota</taxon>
        <taxon>Viridiplantae</taxon>
        <taxon>Streptophyta</taxon>
        <taxon>Embryophyta</taxon>
        <taxon>Tracheophyta</taxon>
        <taxon>Spermatophyta</taxon>
        <taxon>Magnoliopsida</taxon>
        <taxon>eudicotyledons</taxon>
        <taxon>Gunneridae</taxon>
        <taxon>Pentapetalae</taxon>
        <taxon>rosids</taxon>
        <taxon>fabids</taxon>
        <taxon>Fabales</taxon>
        <taxon>Fabaceae</taxon>
        <taxon>Papilionoideae</taxon>
        <taxon>50 kb inversion clade</taxon>
        <taxon>NPAAA clade</taxon>
        <taxon>indigoferoid/millettioid clade</taxon>
        <taxon>Phaseoleae</taxon>
        <taxon>Cajanus</taxon>
    </lineage>
</organism>
<dbReference type="Gramene" id="C.cajan_47020.t">
    <property type="protein sequence ID" value="C.cajan_47020.t.cds1"/>
    <property type="gene ID" value="C.cajan_47020"/>
</dbReference>
<keyword evidence="2" id="KW-1185">Reference proteome</keyword>